<gene>
    <name evidence="2" type="ORF">X929_05755</name>
</gene>
<dbReference type="SUPFAM" id="SSF52540">
    <property type="entry name" value="P-loop containing nucleoside triphosphate hydrolases"/>
    <property type="match status" value="1"/>
</dbReference>
<feature type="domain" description="AAA+ ATPase" evidence="1">
    <location>
        <begin position="16"/>
        <end position="157"/>
    </location>
</feature>
<dbReference type="InterPro" id="IPR011704">
    <property type="entry name" value="ATPase_dyneun-rel_AAA"/>
</dbReference>
<name>A0A2K1NZQ3_9BACT</name>
<proteinExistence type="predicted"/>
<dbReference type="Proteomes" id="UP000236434">
    <property type="component" value="Unassembled WGS sequence"/>
</dbReference>
<reference evidence="2 3" key="1">
    <citation type="submission" date="2013-12" db="EMBL/GenBank/DDBJ databases">
        <title>Comparative genomics of Petrotoga isolates.</title>
        <authorList>
            <person name="Nesbo C.L."/>
            <person name="Charchuk R."/>
            <person name="Chow K."/>
        </authorList>
    </citation>
    <scope>NUCLEOTIDE SEQUENCE [LARGE SCALE GENOMIC DNA]</scope>
    <source>
        <strain evidence="2 3">DSM 13574</strain>
    </source>
</reference>
<comment type="caution">
    <text evidence="2">The sequence shown here is derived from an EMBL/GenBank/DDBJ whole genome shotgun (WGS) entry which is preliminary data.</text>
</comment>
<dbReference type="Pfam" id="PF07728">
    <property type="entry name" value="AAA_5"/>
    <property type="match status" value="1"/>
</dbReference>
<dbReference type="PRINTS" id="PR00300">
    <property type="entry name" value="CLPPROTEASEA"/>
</dbReference>
<evidence type="ECO:0000313" key="3">
    <source>
        <dbReference type="Proteomes" id="UP000236434"/>
    </source>
</evidence>
<organism evidence="2 3">
    <name type="scientific">Petrotoga olearia DSM 13574</name>
    <dbReference type="NCBI Taxonomy" id="1122955"/>
    <lineage>
        <taxon>Bacteria</taxon>
        <taxon>Thermotogati</taxon>
        <taxon>Thermotogota</taxon>
        <taxon>Thermotogae</taxon>
        <taxon>Petrotogales</taxon>
        <taxon>Petrotogaceae</taxon>
        <taxon>Petrotoga</taxon>
    </lineage>
</organism>
<dbReference type="OrthoDB" id="40849at2"/>
<protein>
    <submittedName>
        <fullName evidence="2">ATPase AAA</fullName>
    </submittedName>
</protein>
<dbReference type="CDD" id="cd00009">
    <property type="entry name" value="AAA"/>
    <property type="match status" value="1"/>
</dbReference>
<evidence type="ECO:0000313" key="2">
    <source>
        <dbReference type="EMBL" id="PNR96014.1"/>
    </source>
</evidence>
<dbReference type="AlphaFoldDB" id="A0A2K1NZQ3"/>
<dbReference type="EMBL" id="AZRL01000016">
    <property type="protein sequence ID" value="PNR96014.1"/>
    <property type="molecule type" value="Genomic_DNA"/>
</dbReference>
<dbReference type="GO" id="GO:0005524">
    <property type="term" value="F:ATP binding"/>
    <property type="evidence" value="ECO:0007669"/>
    <property type="project" value="InterPro"/>
</dbReference>
<dbReference type="GO" id="GO:0016887">
    <property type="term" value="F:ATP hydrolysis activity"/>
    <property type="evidence" value="ECO:0007669"/>
    <property type="project" value="InterPro"/>
</dbReference>
<dbReference type="Gene3D" id="3.40.50.300">
    <property type="entry name" value="P-loop containing nucleotide triphosphate hydrolases"/>
    <property type="match status" value="1"/>
</dbReference>
<sequence length="360" mass="41422">MKPSTVKYLSKKIMTSGEIPLLWGHFGVGKTDIAKEIAKETGRELIILIISQMEPGDLIGLPSRDSEKTVFLKPDWWPNKDEVIIMIDEINRAHRSIRNAIMQLLIDRRIHNHVLPSGAWIMGAANPPDEEYDQVDLITDPAFMSRFFHLELSPDVDDWVNWSTQEQVKSEVISFIKEYPEYLSSDNIVSMRLNLRPSPRSWYKLSNVLSNLSENDMEKYGYVIAASIVGSEAARTFLSHLENKVELPNPKDLLIEGKNLERIKKLANEEKVSLILRINNYFESLNEEEMEKLLSDGYEKTIAENIKNISEFVPKDAMFSVLRFLNEMVERNKGLKKAFYDKLLEEIAIKLGDSTWMEGI</sequence>
<dbReference type="RefSeq" id="WP_103067060.1">
    <property type="nucleotide sequence ID" value="NZ_AZRL01000016.1"/>
</dbReference>
<dbReference type="SMART" id="SM00382">
    <property type="entry name" value="AAA"/>
    <property type="match status" value="1"/>
</dbReference>
<dbReference type="InterPro" id="IPR027417">
    <property type="entry name" value="P-loop_NTPase"/>
</dbReference>
<dbReference type="InterPro" id="IPR003593">
    <property type="entry name" value="AAA+_ATPase"/>
</dbReference>
<evidence type="ECO:0000259" key="1">
    <source>
        <dbReference type="SMART" id="SM00382"/>
    </source>
</evidence>
<dbReference type="InterPro" id="IPR001270">
    <property type="entry name" value="ClpA/B"/>
</dbReference>
<accession>A0A2K1NZQ3</accession>